<feature type="domain" description="EamA" evidence="6">
    <location>
        <begin position="2"/>
        <end position="128"/>
    </location>
</feature>
<sequence length="288" mass="30978">MLLFSAVVAGSFSLGHIIANDISPAALTALRFLLAALVMAVWTWRTCGVSRRDLESAWRYLLLGGLMGTYFVLMFEGLKTAPAVSTSAVFTLTPALSAVFGYLLLSQRVNAWVALALSVGGGGAVWVIFGADLDALLTFQIGRGEAIFFFGCVAHAFYTPLVRKLNRGQSPVVFTFGTIMGALVMLLIYGARDLVATDYSALPPMVWVTLVYLAVFASALSFFLVQYSTLHLPSAKVMAYTYLTPSWVILWEAALGNGFPVPAVLAGVLATILALTLLLRDETTNQTQ</sequence>
<comment type="subcellular location">
    <subcellularLocation>
        <location evidence="1">Membrane</location>
        <topology evidence="1">Multi-pass membrane protein</topology>
    </subcellularLocation>
</comment>
<feature type="transmembrane region" description="Helical" evidence="5">
    <location>
        <begin position="204"/>
        <end position="225"/>
    </location>
</feature>
<evidence type="ECO:0000256" key="2">
    <source>
        <dbReference type="ARBA" id="ARBA00022692"/>
    </source>
</evidence>
<feature type="transmembrane region" description="Helical" evidence="5">
    <location>
        <begin position="25"/>
        <end position="45"/>
    </location>
</feature>
<reference evidence="7" key="1">
    <citation type="submission" date="2018-05" db="EMBL/GenBank/DDBJ databases">
        <authorList>
            <person name="Lanie J.A."/>
            <person name="Ng W.-L."/>
            <person name="Kazmierczak K.M."/>
            <person name="Andrzejewski T.M."/>
            <person name="Davidsen T.M."/>
            <person name="Wayne K.J."/>
            <person name="Tettelin H."/>
            <person name="Glass J.I."/>
            <person name="Rusch D."/>
            <person name="Podicherti R."/>
            <person name="Tsui H.-C.T."/>
            <person name="Winkler M.E."/>
        </authorList>
    </citation>
    <scope>NUCLEOTIDE SEQUENCE</scope>
</reference>
<dbReference type="SUPFAM" id="SSF103481">
    <property type="entry name" value="Multidrug resistance efflux transporter EmrE"/>
    <property type="match status" value="2"/>
</dbReference>
<keyword evidence="4 5" id="KW-0472">Membrane</keyword>
<gene>
    <name evidence="7" type="ORF">METZ01_LOCUS254679</name>
</gene>
<organism evidence="7">
    <name type="scientific">marine metagenome</name>
    <dbReference type="NCBI Taxonomy" id="408172"/>
    <lineage>
        <taxon>unclassified sequences</taxon>
        <taxon>metagenomes</taxon>
        <taxon>ecological metagenomes</taxon>
    </lineage>
</organism>
<evidence type="ECO:0000256" key="3">
    <source>
        <dbReference type="ARBA" id="ARBA00022989"/>
    </source>
</evidence>
<evidence type="ECO:0000256" key="4">
    <source>
        <dbReference type="ARBA" id="ARBA00023136"/>
    </source>
</evidence>
<proteinExistence type="predicted"/>
<name>A0A382IR43_9ZZZZ</name>
<feature type="transmembrane region" description="Helical" evidence="5">
    <location>
        <begin position="237"/>
        <end position="255"/>
    </location>
</feature>
<feature type="transmembrane region" description="Helical" evidence="5">
    <location>
        <begin position="173"/>
        <end position="192"/>
    </location>
</feature>
<dbReference type="Pfam" id="PF00892">
    <property type="entry name" value="EamA"/>
    <property type="match status" value="2"/>
</dbReference>
<dbReference type="InterPro" id="IPR000620">
    <property type="entry name" value="EamA_dom"/>
</dbReference>
<dbReference type="PANTHER" id="PTHR32322:SF2">
    <property type="entry name" value="EAMA DOMAIN-CONTAINING PROTEIN"/>
    <property type="match status" value="1"/>
</dbReference>
<keyword evidence="3 5" id="KW-1133">Transmembrane helix</keyword>
<feature type="transmembrane region" description="Helical" evidence="5">
    <location>
        <begin position="141"/>
        <end position="161"/>
    </location>
</feature>
<dbReference type="GO" id="GO:0016020">
    <property type="term" value="C:membrane"/>
    <property type="evidence" value="ECO:0007669"/>
    <property type="project" value="UniProtKB-SubCell"/>
</dbReference>
<evidence type="ECO:0000256" key="1">
    <source>
        <dbReference type="ARBA" id="ARBA00004141"/>
    </source>
</evidence>
<feature type="transmembrane region" description="Helical" evidence="5">
    <location>
        <begin position="57"/>
        <end position="75"/>
    </location>
</feature>
<evidence type="ECO:0000313" key="7">
    <source>
        <dbReference type="EMBL" id="SVC01825.1"/>
    </source>
</evidence>
<dbReference type="InterPro" id="IPR050638">
    <property type="entry name" value="AA-Vitamin_Transporters"/>
</dbReference>
<feature type="transmembrane region" description="Helical" evidence="5">
    <location>
        <begin position="112"/>
        <end position="129"/>
    </location>
</feature>
<accession>A0A382IR43</accession>
<evidence type="ECO:0000256" key="5">
    <source>
        <dbReference type="SAM" id="Phobius"/>
    </source>
</evidence>
<feature type="domain" description="EamA" evidence="6">
    <location>
        <begin position="144"/>
        <end position="279"/>
    </location>
</feature>
<feature type="transmembrane region" description="Helical" evidence="5">
    <location>
        <begin position="261"/>
        <end position="279"/>
    </location>
</feature>
<dbReference type="EMBL" id="UINC01068878">
    <property type="protein sequence ID" value="SVC01825.1"/>
    <property type="molecule type" value="Genomic_DNA"/>
</dbReference>
<feature type="transmembrane region" description="Helical" evidence="5">
    <location>
        <begin position="87"/>
        <end position="105"/>
    </location>
</feature>
<dbReference type="AlphaFoldDB" id="A0A382IR43"/>
<dbReference type="InterPro" id="IPR037185">
    <property type="entry name" value="EmrE-like"/>
</dbReference>
<evidence type="ECO:0000259" key="6">
    <source>
        <dbReference type="Pfam" id="PF00892"/>
    </source>
</evidence>
<dbReference type="PANTHER" id="PTHR32322">
    <property type="entry name" value="INNER MEMBRANE TRANSPORTER"/>
    <property type="match status" value="1"/>
</dbReference>
<keyword evidence="2 5" id="KW-0812">Transmembrane</keyword>
<protein>
    <recommendedName>
        <fullName evidence="6">EamA domain-containing protein</fullName>
    </recommendedName>
</protein>